<dbReference type="OrthoDB" id="1664119at2"/>
<evidence type="ECO:0000256" key="1">
    <source>
        <dbReference type="SAM" id="MobiDB-lite"/>
    </source>
</evidence>
<dbReference type="Proteomes" id="UP000323646">
    <property type="component" value="Unassembled WGS sequence"/>
</dbReference>
<feature type="compositionally biased region" description="Polar residues" evidence="1">
    <location>
        <begin position="127"/>
        <end position="137"/>
    </location>
</feature>
<name>A0A5D6VUB9_9FIRM</name>
<comment type="caution">
    <text evidence="3">The sequence shown here is derived from an EMBL/GenBank/DDBJ whole genome shotgun (WGS) entry which is preliminary data.</text>
</comment>
<dbReference type="InterPro" id="IPR026870">
    <property type="entry name" value="Zinc_ribbon_dom"/>
</dbReference>
<feature type="region of interest" description="Disordered" evidence="1">
    <location>
        <begin position="127"/>
        <end position="155"/>
    </location>
</feature>
<dbReference type="Pfam" id="PF13240">
    <property type="entry name" value="Zn_Ribbon_1"/>
    <property type="match status" value="1"/>
</dbReference>
<organism evidence="3 4">
    <name type="scientific">Selenomonas ruminis</name>
    <dbReference type="NCBI Taxonomy" id="2593411"/>
    <lineage>
        <taxon>Bacteria</taxon>
        <taxon>Bacillati</taxon>
        <taxon>Bacillota</taxon>
        <taxon>Negativicutes</taxon>
        <taxon>Selenomonadales</taxon>
        <taxon>Selenomonadaceae</taxon>
        <taxon>Selenomonas</taxon>
    </lineage>
</organism>
<accession>A0A5D6VUB9</accession>
<keyword evidence="4" id="KW-1185">Reference proteome</keyword>
<sequence length="292" mass="31378">MGIALEDEGNYWTIWIEGGTIMFCKNCNTQLPDNATFCKNCGARVTPEPAAQTPAQQAAQPAVQPTQTMGASQQPNGMTMPPNAQLGMQGGYYQQPQSRSSTAKIVAITLGVVAVLGLGFMAVHNSSSANDVPQPAQTEPAEKGKDKPAVETPQAGVLSLKHKDRKLINNETNELILMLKDAQITMDAAGHPQLCLLYTNKMAKGFSSIELSVRALDQAGEPMKSPVTGRDFQSVEAKQLVAPGGSTTASDIIPLAELPKAEKYKVTFRCINFQDYDFLMFKGSSKPTVLVE</sequence>
<dbReference type="AlphaFoldDB" id="A0A5D6VUB9"/>
<evidence type="ECO:0000259" key="2">
    <source>
        <dbReference type="Pfam" id="PF13240"/>
    </source>
</evidence>
<proteinExistence type="predicted"/>
<dbReference type="EMBL" id="VTOY01000019">
    <property type="protein sequence ID" value="TYZ19833.1"/>
    <property type="molecule type" value="Genomic_DNA"/>
</dbReference>
<evidence type="ECO:0000313" key="3">
    <source>
        <dbReference type="EMBL" id="TYZ19833.1"/>
    </source>
</evidence>
<gene>
    <name evidence="3" type="ORF">FZ040_12815</name>
</gene>
<protein>
    <submittedName>
        <fullName evidence="3">Zinc ribbon domain-containing protein</fullName>
    </submittedName>
</protein>
<evidence type="ECO:0000313" key="4">
    <source>
        <dbReference type="Proteomes" id="UP000323646"/>
    </source>
</evidence>
<reference evidence="3 4" key="1">
    <citation type="submission" date="2019-08" db="EMBL/GenBank/DDBJ databases">
        <title>Selenomonas sp. mPRGC5 and Selenomonas sp. mPRGC8 isolated from ruminal fluid of dairy goat (Capra hircus).</title>
        <authorList>
            <person name="Poothong S."/>
            <person name="Nuengjamnong C."/>
            <person name="Tanasupawat S."/>
        </authorList>
    </citation>
    <scope>NUCLEOTIDE SEQUENCE [LARGE SCALE GENOMIC DNA]</scope>
    <source>
        <strain evidence="4">mPRGC5</strain>
    </source>
</reference>
<feature type="compositionally biased region" description="Basic and acidic residues" evidence="1">
    <location>
        <begin position="140"/>
        <end position="149"/>
    </location>
</feature>
<feature type="domain" description="Zinc-ribbon" evidence="2">
    <location>
        <begin position="23"/>
        <end position="44"/>
    </location>
</feature>